<evidence type="ECO:0000313" key="2">
    <source>
        <dbReference type="Proteomes" id="UP000298216"/>
    </source>
</evidence>
<sequence length="95" mass="10591">MSNEVYSKDVVDKMLQGIMLVQSHTMRLIVEERIADERNSRAEMADLMDQLKATSENPVVDGFYAAMSRAVRAGDTDEVIVPVVNFRVIEGGKSD</sequence>
<comment type="caution">
    <text evidence="1">The sequence shown here is derived from an EMBL/GenBank/DDBJ whole genome shotgun (WGS) entry which is preliminary data.</text>
</comment>
<keyword evidence="2" id="KW-1185">Reference proteome</keyword>
<evidence type="ECO:0000313" key="1">
    <source>
        <dbReference type="EMBL" id="TFW14336.1"/>
    </source>
</evidence>
<gene>
    <name evidence="1" type="ORF">EGY25_03830</name>
</gene>
<name>A0A4Y9S2P3_9CAUL</name>
<dbReference type="RefSeq" id="WP_135193722.1">
    <property type="nucleotide sequence ID" value="NZ_SPVH01000002.1"/>
</dbReference>
<dbReference type="EMBL" id="SPVH01000002">
    <property type="protein sequence ID" value="TFW14336.1"/>
    <property type="molecule type" value="Genomic_DNA"/>
</dbReference>
<reference evidence="1 2" key="1">
    <citation type="submission" date="2019-03" db="EMBL/GenBank/DDBJ databases">
        <title>Draft genome of Brevundimonas sp. a heavy metal resistant soil bacteria.</title>
        <authorList>
            <person name="Soto J."/>
        </authorList>
    </citation>
    <scope>NUCLEOTIDE SEQUENCE [LARGE SCALE GENOMIC DNA]</scope>
    <source>
        <strain evidence="1 2">B-10</strain>
    </source>
</reference>
<dbReference type="Proteomes" id="UP000298216">
    <property type="component" value="Unassembled WGS sequence"/>
</dbReference>
<dbReference type="AlphaFoldDB" id="A0A4Y9S2P3"/>
<organism evidence="1 2">
    <name type="scientific">Brevundimonas intermedia</name>
    <dbReference type="NCBI Taxonomy" id="74315"/>
    <lineage>
        <taxon>Bacteria</taxon>
        <taxon>Pseudomonadati</taxon>
        <taxon>Pseudomonadota</taxon>
        <taxon>Alphaproteobacteria</taxon>
        <taxon>Caulobacterales</taxon>
        <taxon>Caulobacteraceae</taxon>
        <taxon>Brevundimonas</taxon>
    </lineage>
</organism>
<protein>
    <submittedName>
        <fullName evidence="1">Uncharacterized protein</fullName>
    </submittedName>
</protein>
<proteinExistence type="predicted"/>
<accession>A0A4Y9S2P3</accession>